<feature type="non-terminal residue" evidence="1">
    <location>
        <position position="1"/>
    </location>
</feature>
<accession>A0A382B7I0</accession>
<evidence type="ECO:0000313" key="1">
    <source>
        <dbReference type="EMBL" id="SVB09649.1"/>
    </source>
</evidence>
<dbReference type="EMBL" id="UINC01028525">
    <property type="protein sequence ID" value="SVB09649.1"/>
    <property type="molecule type" value="Genomic_DNA"/>
</dbReference>
<reference evidence="1" key="1">
    <citation type="submission" date="2018-05" db="EMBL/GenBank/DDBJ databases">
        <authorList>
            <person name="Lanie J.A."/>
            <person name="Ng W.-L."/>
            <person name="Kazmierczak K.M."/>
            <person name="Andrzejewski T.M."/>
            <person name="Davidsen T.M."/>
            <person name="Wayne K.J."/>
            <person name="Tettelin H."/>
            <person name="Glass J.I."/>
            <person name="Rusch D."/>
            <person name="Podicherti R."/>
            <person name="Tsui H.-C.T."/>
            <person name="Winkler M.E."/>
        </authorList>
    </citation>
    <scope>NUCLEOTIDE SEQUENCE</scope>
</reference>
<organism evidence="1">
    <name type="scientific">marine metagenome</name>
    <dbReference type="NCBI Taxonomy" id="408172"/>
    <lineage>
        <taxon>unclassified sequences</taxon>
        <taxon>metagenomes</taxon>
        <taxon>ecological metagenomes</taxon>
    </lineage>
</organism>
<protein>
    <submittedName>
        <fullName evidence="1">Uncharacterized protein</fullName>
    </submittedName>
</protein>
<proteinExistence type="predicted"/>
<sequence>VVKKLFVVIFFFISNSLVAQTIKPLTNYSFEELLNDENANHFVLEGCISLYSAITELTKKKYPELANEFFEIANTIYPYGIISLSKKNTISYEEAEKIFFVNVSNLTNEYIDEMNRNGKKNGSYFKGSFLGDDLRFCHEVTKLVQSIVLESLGE</sequence>
<gene>
    <name evidence="1" type="ORF">METZ01_LOCUS162503</name>
</gene>
<dbReference type="AlphaFoldDB" id="A0A382B7I0"/>
<name>A0A382B7I0_9ZZZZ</name>